<keyword evidence="3" id="KW-1185">Reference proteome</keyword>
<evidence type="ECO:0000259" key="1">
    <source>
        <dbReference type="Pfam" id="PF03354"/>
    </source>
</evidence>
<dbReference type="Proteomes" id="UP000195787">
    <property type="component" value="Unassembled WGS sequence"/>
</dbReference>
<dbReference type="OrthoDB" id="4115830at2"/>
<dbReference type="InterPro" id="IPR005021">
    <property type="entry name" value="Terminase_largesu-like"/>
</dbReference>
<organism evidence="2 3">
    <name type="scientific">Agrococcus casei LMG 22410</name>
    <dbReference type="NCBI Taxonomy" id="1255656"/>
    <lineage>
        <taxon>Bacteria</taxon>
        <taxon>Bacillati</taxon>
        <taxon>Actinomycetota</taxon>
        <taxon>Actinomycetes</taxon>
        <taxon>Micrococcales</taxon>
        <taxon>Microbacteriaceae</taxon>
        <taxon>Agrococcus</taxon>
    </lineage>
</organism>
<name>A0A1R4GF99_9MICO</name>
<accession>A0A1R4GF99</accession>
<dbReference type="PANTHER" id="PTHR41287">
    <property type="match status" value="1"/>
</dbReference>
<evidence type="ECO:0000313" key="3">
    <source>
        <dbReference type="Proteomes" id="UP000195787"/>
    </source>
</evidence>
<feature type="domain" description="Terminase large subunit-like ATPase" evidence="1">
    <location>
        <begin position="74"/>
        <end position="226"/>
    </location>
</feature>
<protein>
    <submittedName>
        <fullName evidence="2">Phage Terminase</fullName>
    </submittedName>
</protein>
<dbReference type="Gene3D" id="3.40.50.300">
    <property type="entry name" value="P-loop containing nucleotide triphosphate hydrolases"/>
    <property type="match status" value="1"/>
</dbReference>
<dbReference type="RefSeq" id="WP_159456980.1">
    <property type="nucleotide sequence ID" value="NZ_FUHU01000044.1"/>
</dbReference>
<dbReference type="PANTHER" id="PTHR41287:SF1">
    <property type="entry name" value="PROTEIN YMFN"/>
    <property type="match status" value="1"/>
</dbReference>
<dbReference type="InterPro" id="IPR027417">
    <property type="entry name" value="P-loop_NTPase"/>
</dbReference>
<dbReference type="Pfam" id="PF03354">
    <property type="entry name" value="TerL_ATPase"/>
    <property type="match status" value="1"/>
</dbReference>
<evidence type="ECO:0000313" key="2">
    <source>
        <dbReference type="EMBL" id="SJM66858.1"/>
    </source>
</evidence>
<reference evidence="2 3" key="1">
    <citation type="submission" date="2017-02" db="EMBL/GenBank/DDBJ databases">
        <authorList>
            <person name="Peterson S.W."/>
        </authorList>
    </citation>
    <scope>NUCLEOTIDE SEQUENCE [LARGE SCALE GENOMIC DNA]</scope>
    <source>
        <strain evidence="2 3">LMG 22410</strain>
    </source>
</reference>
<dbReference type="EMBL" id="FUHU01000044">
    <property type="protein sequence ID" value="SJM66858.1"/>
    <property type="molecule type" value="Genomic_DNA"/>
</dbReference>
<dbReference type="GeneID" id="303173835"/>
<dbReference type="InterPro" id="IPR046461">
    <property type="entry name" value="TerL_ATPase"/>
</dbReference>
<proteinExistence type="predicted"/>
<sequence>MPAKQLCEKCRSSGWPPTRHSPPLSEEFPSHGDWLLKLIDLVWRTPDGTRLNLDEYQRHLIRHVLEVYPADHARAGRLRYRQVVISLARQNGKSVIGSIFALYGLLREAGALVIGIASSSEQARIIYKRLMAAIDGDKRLRRRFARLTDTRGISSHDGGVYEIKPSKSAAVQGLDVSVGLADELHILPAALWTDMVNGSRARRNGIVIGYTTAGNDESELLLRLYEDTEDPNIGERFGYFIWEAPEVRVPDDRHTRRHYILEANPAAADGRLDAEDILDDIETMPEHEIVRYVFNRFGASSSTFITAAVWQRVRRPAGSKFPRHLPAWISIDRTPEWSWASIVASVQDDDGIIWTEVVASLERPDVDMLERVAHDLGTNYGPAGFIMDALSLGELADRLKGKGYNVIKGTLGHATNAATRFYARIATRTLQHAGDALLDVQIPRAVRKDVGESFRISRKDSSVEVDTTIATAYGVLAAETSTRHAEVQVF</sequence>
<gene>
    <name evidence="2" type="ORF">CZ674_11525</name>
</gene>
<dbReference type="AlphaFoldDB" id="A0A1R4GF99"/>